<dbReference type="PANTHER" id="PTHR11101:SF54">
    <property type="entry name" value="LOW-AFFINITY INORGANIC PHOSPHATE TRANSPORTER-RELATED"/>
    <property type="match status" value="1"/>
</dbReference>
<reference evidence="8 9" key="1">
    <citation type="journal article" date="2015" name="Int. J. Syst. Evol. Microbiol.">
        <title>Revisiting Corynebacterium glyciniphilum (ex Kubota et al., 1972) sp. nov., nom. rev., isolated from putrefied banana.</title>
        <authorList>
            <person name="Al-Dilaimi A."/>
            <person name="Bednarz H."/>
            <person name="Lomker A."/>
            <person name="Niehaus K."/>
            <person name="Kalinowski J."/>
            <person name="Ruckert C."/>
        </authorList>
    </citation>
    <scope>NUCLEOTIDE SEQUENCE [LARGE SCALE GENOMIC DNA]</scope>
    <source>
        <strain evidence="8">AJ 3170</strain>
    </source>
</reference>
<evidence type="ECO:0000256" key="4">
    <source>
        <dbReference type="ARBA" id="ARBA00022989"/>
    </source>
</evidence>
<keyword evidence="5 6" id="KW-0472">Membrane</keyword>
<feature type="transmembrane region" description="Helical" evidence="6">
    <location>
        <begin position="225"/>
        <end position="244"/>
    </location>
</feature>
<dbReference type="eggNOG" id="COG0306">
    <property type="taxonomic scope" value="Bacteria"/>
</dbReference>
<dbReference type="AlphaFoldDB" id="X5E8W9"/>
<protein>
    <recommendedName>
        <fullName evidence="6">Phosphate transporter</fullName>
    </recommendedName>
</protein>
<keyword evidence="2 6" id="KW-0813">Transport</keyword>
<name>X5E8W9_9CORY</name>
<keyword evidence="6" id="KW-0592">Phosphate transport</keyword>
<dbReference type="STRING" id="1404245.CGLY_03340"/>
<evidence type="ECO:0000313" key="9">
    <source>
        <dbReference type="Proteomes" id="UP000023703"/>
    </source>
</evidence>
<dbReference type="EMBL" id="CP006842">
    <property type="protein sequence ID" value="AHW63116.1"/>
    <property type="molecule type" value="Genomic_DNA"/>
</dbReference>
<comment type="subcellular location">
    <subcellularLocation>
        <location evidence="1 6">Membrane</location>
        <topology evidence="1 6">Multi-pass membrane protein</topology>
    </subcellularLocation>
</comment>
<evidence type="ECO:0000256" key="7">
    <source>
        <dbReference type="SAM" id="MobiDB-lite"/>
    </source>
</evidence>
<evidence type="ECO:0000313" key="8">
    <source>
        <dbReference type="EMBL" id="AHW63116.1"/>
    </source>
</evidence>
<dbReference type="KEGG" id="cgy:CGLY_03340"/>
<dbReference type="GO" id="GO:0035435">
    <property type="term" value="P:phosphate ion transmembrane transport"/>
    <property type="evidence" value="ECO:0007669"/>
    <property type="project" value="TreeGrafter"/>
</dbReference>
<feature type="region of interest" description="Disordered" evidence="7">
    <location>
        <begin position="383"/>
        <end position="465"/>
    </location>
</feature>
<dbReference type="RefSeq" id="WP_038546185.1">
    <property type="nucleotide sequence ID" value="NZ_CP006842.1"/>
</dbReference>
<dbReference type="Pfam" id="PF01384">
    <property type="entry name" value="PHO4"/>
    <property type="match status" value="1"/>
</dbReference>
<evidence type="ECO:0000256" key="1">
    <source>
        <dbReference type="ARBA" id="ARBA00004141"/>
    </source>
</evidence>
<gene>
    <name evidence="8" type="primary">pit</name>
    <name evidence="8" type="ORF">CGLY_03340</name>
</gene>
<feature type="transmembrane region" description="Helical" evidence="6">
    <location>
        <begin position="117"/>
        <end position="137"/>
    </location>
</feature>
<dbReference type="GO" id="GO:0016020">
    <property type="term" value="C:membrane"/>
    <property type="evidence" value="ECO:0007669"/>
    <property type="project" value="UniProtKB-SubCell"/>
</dbReference>
<feature type="transmembrane region" description="Helical" evidence="6">
    <location>
        <begin position="316"/>
        <end position="334"/>
    </location>
</feature>
<organism evidence="8 9">
    <name type="scientific">Corynebacterium glyciniphilum AJ 3170</name>
    <dbReference type="NCBI Taxonomy" id="1404245"/>
    <lineage>
        <taxon>Bacteria</taxon>
        <taxon>Bacillati</taxon>
        <taxon>Actinomycetota</taxon>
        <taxon>Actinomycetes</taxon>
        <taxon>Mycobacteriales</taxon>
        <taxon>Corynebacteriaceae</taxon>
        <taxon>Corynebacterium</taxon>
    </lineage>
</organism>
<feature type="transmembrane region" description="Helical" evidence="6">
    <location>
        <begin position="87"/>
        <end position="110"/>
    </location>
</feature>
<sequence>MTELLILLLVIGTALAFDFTNGFHDTANAMATSIATKALKPKTAVALAGLLNLVGAFLSVEVAKTVANGIVNLEDFDLSVVAEADKLLLVVFAGLIGGILWNLFTWLFGLPSSSSHALFGGLIGAAIAALGVSGVVWDGVLQKIIVPALAAPVIAGLVAAVGTAGVFKLTRRTREGERDNLFRLGQIGSASLVALAHGTSDAQKTMGVIFLALVASGNLDAAADMPFWVTASCAIAIAAGTYAGGWRVIRTLGKGLVEITSPQGMAAETSSAAIILTSAHMGMALSTTHVATGSILGSGVGKPGAKVRWGVAGRMGIAWITTLPLAAAVSWLVWTLSNLVAEATTMAVGSLFSFLILATGVGLIVYKARKQPVHADNVNEDWDEHGLAPETGASATVGTVSGADTDSDETPAKQDSDTFVHALAGAGVGTTPDGGTFDDPVIGRGDPASVLDTSAGYPTSTSKES</sequence>
<keyword evidence="3 6" id="KW-0812">Transmembrane</keyword>
<feature type="transmembrane region" description="Helical" evidence="6">
    <location>
        <begin position="346"/>
        <end position="366"/>
    </location>
</feature>
<dbReference type="HOGENOM" id="CLU_015355_1_0_11"/>
<evidence type="ECO:0000256" key="2">
    <source>
        <dbReference type="ARBA" id="ARBA00022448"/>
    </source>
</evidence>
<proteinExistence type="inferred from homology"/>
<dbReference type="InterPro" id="IPR001204">
    <property type="entry name" value="Phos_transporter"/>
</dbReference>
<evidence type="ECO:0000256" key="6">
    <source>
        <dbReference type="RuleBase" id="RU363058"/>
    </source>
</evidence>
<keyword evidence="4 6" id="KW-1133">Transmembrane helix</keyword>
<evidence type="ECO:0000256" key="5">
    <source>
        <dbReference type="ARBA" id="ARBA00023136"/>
    </source>
</evidence>
<dbReference type="GO" id="GO:0005315">
    <property type="term" value="F:phosphate transmembrane transporter activity"/>
    <property type="evidence" value="ECO:0007669"/>
    <property type="project" value="InterPro"/>
</dbReference>
<evidence type="ECO:0000256" key="3">
    <source>
        <dbReference type="ARBA" id="ARBA00022692"/>
    </source>
</evidence>
<dbReference type="PANTHER" id="PTHR11101">
    <property type="entry name" value="PHOSPHATE TRANSPORTER"/>
    <property type="match status" value="1"/>
</dbReference>
<dbReference type="Proteomes" id="UP000023703">
    <property type="component" value="Chromosome"/>
</dbReference>
<keyword evidence="9" id="KW-1185">Reference proteome</keyword>
<feature type="transmembrane region" description="Helical" evidence="6">
    <location>
        <begin position="149"/>
        <end position="169"/>
    </location>
</feature>
<feature type="compositionally biased region" description="Polar residues" evidence="7">
    <location>
        <begin position="456"/>
        <end position="465"/>
    </location>
</feature>
<comment type="similarity">
    <text evidence="6">Belongs to the inorganic phosphate transporter (PiT) (TC 2.A.20) family.</text>
</comment>
<accession>X5E8W9</accession>
<feature type="compositionally biased region" description="Polar residues" evidence="7">
    <location>
        <begin position="393"/>
        <end position="404"/>
    </location>
</feature>